<comment type="caution">
    <text evidence="2">The sequence shown here is derived from an EMBL/GenBank/DDBJ whole genome shotgun (WGS) entry which is preliminary data.</text>
</comment>
<evidence type="ECO:0000313" key="3">
    <source>
        <dbReference type="Proteomes" id="UP000516437"/>
    </source>
</evidence>
<feature type="region of interest" description="Disordered" evidence="1">
    <location>
        <begin position="129"/>
        <end position="153"/>
    </location>
</feature>
<evidence type="ECO:0000256" key="1">
    <source>
        <dbReference type="SAM" id="MobiDB-lite"/>
    </source>
</evidence>
<dbReference type="OrthoDB" id="10647139at2759"/>
<evidence type="ECO:0000313" key="2">
    <source>
        <dbReference type="EMBL" id="KAB1223359.1"/>
    </source>
</evidence>
<name>A0A6A1WDJ4_9ROSI</name>
<gene>
    <name evidence="2" type="ORF">CJ030_MR2G028954</name>
</gene>
<organism evidence="2 3">
    <name type="scientific">Morella rubra</name>
    <name type="common">Chinese bayberry</name>
    <dbReference type="NCBI Taxonomy" id="262757"/>
    <lineage>
        <taxon>Eukaryota</taxon>
        <taxon>Viridiplantae</taxon>
        <taxon>Streptophyta</taxon>
        <taxon>Embryophyta</taxon>
        <taxon>Tracheophyta</taxon>
        <taxon>Spermatophyta</taxon>
        <taxon>Magnoliopsida</taxon>
        <taxon>eudicotyledons</taxon>
        <taxon>Gunneridae</taxon>
        <taxon>Pentapetalae</taxon>
        <taxon>rosids</taxon>
        <taxon>fabids</taxon>
        <taxon>Fagales</taxon>
        <taxon>Myricaceae</taxon>
        <taxon>Morella</taxon>
    </lineage>
</organism>
<keyword evidence="3" id="KW-1185">Reference proteome</keyword>
<feature type="compositionally biased region" description="Polar residues" evidence="1">
    <location>
        <begin position="129"/>
        <end position="144"/>
    </location>
</feature>
<protein>
    <submittedName>
        <fullName evidence="2">Uncharacterized protein</fullName>
    </submittedName>
</protein>
<sequence>MLVDVVVLISWGEHLRLVHVVDVDGLQDLGLYEVADLSLGYHWDVHSVLDLLDQLRITHSGHPTLSPNICLHALQCHHGACSRLLSDTGLLRVHHVHDNPTTQHLGQAYLDREWRFLGHLVEGYVTVNGDNSGVSHPDSQNFVNGQEKERKRE</sequence>
<dbReference type="AlphaFoldDB" id="A0A6A1WDJ4"/>
<accession>A0A6A1WDJ4</accession>
<reference evidence="2 3" key="1">
    <citation type="journal article" date="2019" name="Plant Biotechnol. J.">
        <title>The red bayberry genome and genetic basis of sex determination.</title>
        <authorList>
            <person name="Jia H.M."/>
            <person name="Jia H.J."/>
            <person name="Cai Q.L."/>
            <person name="Wang Y."/>
            <person name="Zhao H.B."/>
            <person name="Yang W.F."/>
            <person name="Wang G.Y."/>
            <person name="Li Y.H."/>
            <person name="Zhan D.L."/>
            <person name="Shen Y.T."/>
            <person name="Niu Q.F."/>
            <person name="Chang L."/>
            <person name="Qiu J."/>
            <person name="Zhao L."/>
            <person name="Xie H.B."/>
            <person name="Fu W.Y."/>
            <person name="Jin J."/>
            <person name="Li X.W."/>
            <person name="Jiao Y."/>
            <person name="Zhou C.C."/>
            <person name="Tu T."/>
            <person name="Chai C.Y."/>
            <person name="Gao J.L."/>
            <person name="Fan L.J."/>
            <person name="van de Weg E."/>
            <person name="Wang J.Y."/>
            <person name="Gao Z.S."/>
        </authorList>
    </citation>
    <scope>NUCLEOTIDE SEQUENCE [LARGE SCALE GENOMIC DNA]</scope>
    <source>
        <tissue evidence="2">Leaves</tissue>
    </source>
</reference>
<dbReference type="EMBL" id="RXIC02000020">
    <property type="protein sequence ID" value="KAB1223359.1"/>
    <property type="molecule type" value="Genomic_DNA"/>
</dbReference>
<proteinExistence type="predicted"/>
<dbReference type="Proteomes" id="UP000516437">
    <property type="component" value="Chromosome 2"/>
</dbReference>